<accession>A0ABT2FV86</accession>
<dbReference type="RefSeq" id="WP_259427216.1">
    <property type="nucleotide sequence ID" value="NZ_JANWTC010000003.1"/>
</dbReference>
<keyword evidence="2" id="KW-0812">Transmembrane</keyword>
<evidence type="ECO:0000256" key="2">
    <source>
        <dbReference type="SAM" id="Phobius"/>
    </source>
</evidence>
<feature type="region of interest" description="Disordered" evidence="1">
    <location>
        <begin position="1"/>
        <end position="42"/>
    </location>
</feature>
<evidence type="ECO:0000313" key="4">
    <source>
        <dbReference type="Proteomes" id="UP001205965"/>
    </source>
</evidence>
<keyword evidence="2" id="KW-0472">Membrane</keyword>
<comment type="caution">
    <text evidence="3">The sequence shown here is derived from an EMBL/GenBank/DDBJ whole genome shotgun (WGS) entry which is preliminary data.</text>
</comment>
<keyword evidence="2" id="KW-1133">Transmembrane helix</keyword>
<dbReference type="Proteomes" id="UP001205965">
    <property type="component" value="Unassembled WGS sequence"/>
</dbReference>
<proteinExistence type="predicted"/>
<gene>
    <name evidence="3" type="ORF">NYP18_05745</name>
</gene>
<dbReference type="EMBL" id="JANWTC010000003">
    <property type="protein sequence ID" value="MCS5479153.1"/>
    <property type="molecule type" value="Genomic_DNA"/>
</dbReference>
<keyword evidence="4" id="KW-1185">Reference proteome</keyword>
<name>A0ABT2FV86_9CORY</name>
<protein>
    <submittedName>
        <fullName evidence="3">Uncharacterized protein</fullName>
    </submittedName>
</protein>
<organism evidence="3 4">
    <name type="scientific">Corynebacterium lemuris</name>
    <dbReference type="NCBI Taxonomy" id="1859292"/>
    <lineage>
        <taxon>Bacteria</taxon>
        <taxon>Bacillati</taxon>
        <taxon>Actinomycetota</taxon>
        <taxon>Actinomycetes</taxon>
        <taxon>Mycobacteriales</taxon>
        <taxon>Corynebacteriaceae</taxon>
        <taxon>Corynebacterium</taxon>
    </lineage>
</organism>
<evidence type="ECO:0000256" key="1">
    <source>
        <dbReference type="SAM" id="MobiDB-lite"/>
    </source>
</evidence>
<evidence type="ECO:0000313" key="3">
    <source>
        <dbReference type="EMBL" id="MCS5479153.1"/>
    </source>
</evidence>
<feature type="transmembrane region" description="Helical" evidence="2">
    <location>
        <begin position="80"/>
        <end position="100"/>
    </location>
</feature>
<reference evidence="3 4" key="1">
    <citation type="submission" date="2022-08" db="EMBL/GenBank/DDBJ databases">
        <title>YIM 101645 draft genome.</title>
        <authorList>
            <person name="Chen X."/>
        </authorList>
    </citation>
    <scope>NUCLEOTIDE SEQUENCE [LARGE SCALE GENOMIC DNA]</scope>
    <source>
        <strain evidence="3 4">YIM 101645</strain>
    </source>
</reference>
<sequence length="121" mass="12728">MTTFRNRSSAGDSDQGSGGSRVSTAAVWEPSGFNEGSAAERHVRTLRPCPRTQGRDAADVMEVWGNDHTEQQTGPRETGLTYLLGALLGLAVASACLVGAGEEDTPAYPTVAERPVIPRNG</sequence>